<accession>A0A7R8CDX6</accession>
<keyword evidence="9" id="KW-1185">Reference proteome</keyword>
<dbReference type="AlphaFoldDB" id="A0A7R8CDX6"/>
<dbReference type="PROSITE" id="PS50071">
    <property type="entry name" value="HOMEOBOX_2"/>
    <property type="match status" value="1"/>
</dbReference>
<dbReference type="GO" id="GO:0005634">
    <property type="term" value="C:nucleus"/>
    <property type="evidence" value="ECO:0007669"/>
    <property type="project" value="UniProtKB-SubCell"/>
</dbReference>
<keyword evidence="5 6" id="KW-0539">Nucleus</keyword>
<dbReference type="Gene3D" id="1.10.10.60">
    <property type="entry name" value="Homeodomain-like"/>
    <property type="match status" value="1"/>
</dbReference>
<evidence type="ECO:0000256" key="3">
    <source>
        <dbReference type="ARBA" id="ARBA00023125"/>
    </source>
</evidence>
<dbReference type="Proteomes" id="UP000675881">
    <property type="component" value="Chromosome 10"/>
</dbReference>
<evidence type="ECO:0000256" key="7">
    <source>
        <dbReference type="RuleBase" id="RU000682"/>
    </source>
</evidence>
<evidence type="ECO:0000256" key="2">
    <source>
        <dbReference type="ARBA" id="ARBA00022473"/>
    </source>
</evidence>
<proteinExistence type="predicted"/>
<keyword evidence="4 6" id="KW-0371">Homeobox</keyword>
<evidence type="ECO:0000313" key="8">
    <source>
        <dbReference type="EMBL" id="CAF2790169.1"/>
    </source>
</evidence>
<reference evidence="8" key="1">
    <citation type="submission" date="2021-02" db="EMBL/GenBank/DDBJ databases">
        <authorList>
            <person name="Bekaert M."/>
        </authorList>
    </citation>
    <scope>NUCLEOTIDE SEQUENCE</scope>
    <source>
        <strain evidence="8">IoA-00</strain>
    </source>
</reference>
<dbReference type="SUPFAM" id="SSF46689">
    <property type="entry name" value="Homeodomain-like"/>
    <property type="match status" value="1"/>
</dbReference>
<dbReference type="GO" id="GO:0000978">
    <property type="term" value="F:RNA polymerase II cis-regulatory region sequence-specific DNA binding"/>
    <property type="evidence" value="ECO:0007669"/>
    <property type="project" value="TreeGrafter"/>
</dbReference>
<dbReference type="EMBL" id="HG994589">
    <property type="protein sequence ID" value="CAF2790169.1"/>
    <property type="molecule type" value="Genomic_DNA"/>
</dbReference>
<dbReference type="PANTHER" id="PTHR45793:SF5">
    <property type="entry name" value="HOMEOTIC PROTEIN OCELLILESS"/>
    <property type="match status" value="1"/>
</dbReference>
<dbReference type="OrthoDB" id="6159439at2759"/>
<keyword evidence="2" id="KW-0217">Developmental protein</keyword>
<name>A0A7R8CDX6_LEPSM</name>
<gene>
    <name evidence="8" type="ORF">LSAA_2512</name>
</gene>
<feature type="DNA-binding region" description="Homeobox" evidence="6">
    <location>
        <begin position="51"/>
        <end position="86"/>
    </location>
</feature>
<sequence length="274" mass="30399">MIATNYSYPHYKVLLRCEEEVYNVNGISIPMTPMDSALHHSMGYPQRAQLDILESLFAKTRYPDIFMREEVALKINLPESRVQVWGEAWPALKTHPQRIIPASPRLIISKSLQALLPLGTHPLIIDSPQYHLKEFLHPSSAHSPLTHSYNPIWSPASMGPVADIMSATSSYFDKNSSYNSQVYSQNYGSPCYYGNMDYIGSTMGHHSSLNVPVTALQGVNQSVLSSYPSSASLGSKAPPPSSLLHSSATLNLDCPEYSSDKASSSWKYQSFQVL</sequence>
<comment type="subcellular location">
    <subcellularLocation>
        <location evidence="1 6 7">Nucleus</location>
    </subcellularLocation>
</comment>
<evidence type="ECO:0000256" key="6">
    <source>
        <dbReference type="PROSITE-ProRule" id="PRU00108"/>
    </source>
</evidence>
<dbReference type="CDD" id="cd00086">
    <property type="entry name" value="homeodomain"/>
    <property type="match status" value="1"/>
</dbReference>
<protein>
    <submittedName>
        <fullName evidence="8">OTX2</fullName>
    </submittedName>
</protein>
<dbReference type="Pfam" id="PF00046">
    <property type="entry name" value="Homeodomain"/>
    <property type="match status" value="1"/>
</dbReference>
<dbReference type="InterPro" id="IPR009057">
    <property type="entry name" value="Homeodomain-like_sf"/>
</dbReference>
<dbReference type="GO" id="GO:0000981">
    <property type="term" value="F:DNA-binding transcription factor activity, RNA polymerase II-specific"/>
    <property type="evidence" value="ECO:0007669"/>
    <property type="project" value="TreeGrafter"/>
</dbReference>
<dbReference type="SMART" id="SM00389">
    <property type="entry name" value="HOX"/>
    <property type="match status" value="1"/>
</dbReference>
<evidence type="ECO:0000313" key="9">
    <source>
        <dbReference type="Proteomes" id="UP000675881"/>
    </source>
</evidence>
<keyword evidence="3 6" id="KW-0238">DNA-binding</keyword>
<evidence type="ECO:0000256" key="4">
    <source>
        <dbReference type="ARBA" id="ARBA00023155"/>
    </source>
</evidence>
<dbReference type="InterPro" id="IPR001356">
    <property type="entry name" value="HD"/>
</dbReference>
<evidence type="ECO:0000256" key="5">
    <source>
        <dbReference type="ARBA" id="ARBA00023242"/>
    </source>
</evidence>
<organism evidence="8 9">
    <name type="scientific">Lepeophtheirus salmonis</name>
    <name type="common">Salmon louse</name>
    <name type="synonym">Caligus salmonis</name>
    <dbReference type="NCBI Taxonomy" id="72036"/>
    <lineage>
        <taxon>Eukaryota</taxon>
        <taxon>Metazoa</taxon>
        <taxon>Ecdysozoa</taxon>
        <taxon>Arthropoda</taxon>
        <taxon>Crustacea</taxon>
        <taxon>Multicrustacea</taxon>
        <taxon>Hexanauplia</taxon>
        <taxon>Copepoda</taxon>
        <taxon>Siphonostomatoida</taxon>
        <taxon>Caligidae</taxon>
        <taxon>Lepeophtheirus</taxon>
    </lineage>
</organism>
<dbReference type="PANTHER" id="PTHR45793">
    <property type="entry name" value="HOMEOBOX PROTEIN"/>
    <property type="match status" value="1"/>
</dbReference>
<evidence type="ECO:0000256" key="1">
    <source>
        <dbReference type="ARBA" id="ARBA00004123"/>
    </source>
</evidence>